<dbReference type="InterPro" id="IPR029063">
    <property type="entry name" value="SAM-dependent_MTases_sf"/>
</dbReference>
<evidence type="ECO:0000259" key="3">
    <source>
        <dbReference type="Pfam" id="PF02384"/>
    </source>
</evidence>
<dbReference type="PRINTS" id="PR00507">
    <property type="entry name" value="N12N6MTFRASE"/>
</dbReference>
<dbReference type="Gene3D" id="3.90.220.20">
    <property type="entry name" value="DNA methylase specificity domains"/>
    <property type="match status" value="1"/>
</dbReference>
<dbReference type="PANTHER" id="PTHR42998">
    <property type="entry name" value="TYPE I RESTRICTION ENZYME HINDVIIP M PROTEIN-RELATED"/>
    <property type="match status" value="1"/>
</dbReference>
<dbReference type="InterPro" id="IPR044946">
    <property type="entry name" value="Restrct_endonuc_typeI_TRD_sf"/>
</dbReference>
<feature type="domain" description="DNA methylase adenine-specific" evidence="3">
    <location>
        <begin position="126"/>
        <end position="369"/>
    </location>
</feature>
<dbReference type="InterPro" id="IPR036388">
    <property type="entry name" value="WH-like_DNA-bd_sf"/>
</dbReference>
<keyword evidence="4" id="KW-0378">Hydrolase</keyword>
<evidence type="ECO:0000256" key="2">
    <source>
        <dbReference type="ARBA" id="ARBA00023125"/>
    </source>
</evidence>
<keyword evidence="5" id="KW-1185">Reference proteome</keyword>
<name>I2N661_STRT9</name>
<evidence type="ECO:0000313" key="5">
    <source>
        <dbReference type="Proteomes" id="UP000005940"/>
    </source>
</evidence>
<protein>
    <submittedName>
        <fullName evidence="4">Restriction endonuclease subunit M</fullName>
    </submittedName>
</protein>
<dbReference type="InterPro" id="IPR002052">
    <property type="entry name" value="DNA_methylase_N6_adenine_CS"/>
</dbReference>
<dbReference type="CDD" id="cd02440">
    <property type="entry name" value="AdoMet_MTases"/>
    <property type="match status" value="1"/>
</dbReference>
<dbReference type="Proteomes" id="UP000005940">
    <property type="component" value="Chromosome"/>
</dbReference>
<dbReference type="REBASE" id="51125">
    <property type="entry name" value="M.Sts18488ORF10274P"/>
</dbReference>
<dbReference type="GO" id="GO:0032259">
    <property type="term" value="P:methylation"/>
    <property type="evidence" value="ECO:0007669"/>
    <property type="project" value="InterPro"/>
</dbReference>
<dbReference type="EMBL" id="CP029159">
    <property type="protein sequence ID" value="QKM67502.1"/>
    <property type="molecule type" value="Genomic_DNA"/>
</dbReference>
<dbReference type="GO" id="GO:0008170">
    <property type="term" value="F:N-methyltransferase activity"/>
    <property type="evidence" value="ECO:0007669"/>
    <property type="project" value="InterPro"/>
</dbReference>
<evidence type="ECO:0000313" key="4">
    <source>
        <dbReference type="EMBL" id="QKM67502.1"/>
    </source>
</evidence>
<dbReference type="GO" id="GO:0009307">
    <property type="term" value="P:DNA restriction-modification system"/>
    <property type="evidence" value="ECO:0007669"/>
    <property type="project" value="UniProtKB-KW"/>
</dbReference>
<dbReference type="SUPFAM" id="SSF116734">
    <property type="entry name" value="DNA methylase specificity domain"/>
    <property type="match status" value="1"/>
</dbReference>
<gene>
    <name evidence="4" type="ORF">STSU_010320</name>
</gene>
<dbReference type="Pfam" id="PF02384">
    <property type="entry name" value="N6_Mtase"/>
    <property type="match status" value="1"/>
</dbReference>
<keyword evidence="2" id="KW-0238">DNA-binding</keyword>
<keyword evidence="1" id="KW-0680">Restriction system</keyword>
<keyword evidence="4" id="KW-0255">Endonuclease</keyword>
<organism evidence="4 5">
    <name type="scientific">Streptomyces tsukubensis (strain DSM 42081 / NBRC 108919 / NRRL 18488 / 9993)</name>
    <dbReference type="NCBI Taxonomy" id="1114943"/>
    <lineage>
        <taxon>Bacteria</taxon>
        <taxon>Bacillati</taxon>
        <taxon>Actinomycetota</taxon>
        <taxon>Actinomycetes</taxon>
        <taxon>Kitasatosporales</taxon>
        <taxon>Streptomycetaceae</taxon>
        <taxon>Streptomyces</taxon>
    </lineage>
</organism>
<dbReference type="InterPro" id="IPR003356">
    <property type="entry name" value="DNA_methylase_A-5"/>
</dbReference>
<keyword evidence="4" id="KW-0540">Nuclease</keyword>
<evidence type="ECO:0000256" key="1">
    <source>
        <dbReference type="ARBA" id="ARBA00022747"/>
    </source>
</evidence>
<dbReference type="GO" id="GO:0004519">
    <property type="term" value="F:endonuclease activity"/>
    <property type="evidence" value="ECO:0007669"/>
    <property type="project" value="UniProtKB-KW"/>
</dbReference>
<dbReference type="GO" id="GO:0003677">
    <property type="term" value="F:DNA binding"/>
    <property type="evidence" value="ECO:0007669"/>
    <property type="project" value="UniProtKB-KW"/>
</dbReference>
<proteinExistence type="predicted"/>
<dbReference type="PANTHER" id="PTHR42998:SF1">
    <property type="entry name" value="TYPE I RESTRICTION ENZYME HINDI METHYLASE SUBUNIT"/>
    <property type="match status" value="1"/>
</dbReference>
<accession>I2N661</accession>
<dbReference type="SUPFAM" id="SSF53335">
    <property type="entry name" value="S-adenosyl-L-methionine-dependent methyltransferases"/>
    <property type="match status" value="1"/>
</dbReference>
<dbReference type="InterPro" id="IPR052916">
    <property type="entry name" value="Type-I_RE_MTase_Subunit"/>
</dbReference>
<dbReference type="Gene3D" id="3.40.50.150">
    <property type="entry name" value="Vaccinia Virus protein VP39"/>
    <property type="match status" value="1"/>
</dbReference>
<dbReference type="Gene3D" id="1.10.10.10">
    <property type="entry name" value="Winged helix-like DNA-binding domain superfamily/Winged helix DNA-binding domain"/>
    <property type="match status" value="1"/>
</dbReference>
<reference evidence="4 5" key="1">
    <citation type="journal article" date="2012" name="J. Bacteriol.">
        <title>Draft genome of Streptomyces tsukubaensis NRRL 18488, the producer of the clinically important immunosuppressant tacrolimus (FK506).</title>
        <authorList>
            <person name="Barreiro C."/>
            <person name="Prieto C."/>
            <person name="Sola-Landa A."/>
            <person name="Solera E."/>
            <person name="Martinez-Castro M."/>
            <person name="Perez-Redondo R."/>
            <person name="Garcia-Estrada C."/>
            <person name="Aparicio J.F."/>
            <person name="Fernandez-Martinez L.T."/>
            <person name="Santos-Aberturas J."/>
            <person name="Salehi-Najafabadi Z."/>
            <person name="Rodriguez-Garcia A."/>
            <person name="Tauch A."/>
            <person name="Martin J.F."/>
        </authorList>
    </citation>
    <scope>NUCLEOTIDE SEQUENCE [LARGE SCALE GENOMIC DNA]</scope>
    <source>
        <strain evidence="5">DSM 42081 / NBRC 108919 / NRRL 18488 / 9993</strain>
    </source>
</reference>
<dbReference type="AlphaFoldDB" id="I2N661"/>
<dbReference type="PROSITE" id="PS00092">
    <property type="entry name" value="N6_MTASE"/>
    <property type="match status" value="1"/>
</dbReference>
<sequence>MPSIPPVTVALAEIARLAGVGRAAVSNWRRRYSTFPAPVGGTDTTPQFDLAEVESWLRDNGKLRREEDLLRWLWPQFDALPGRAAAGEAIAAVAEATGATEASGKLGNAQLAAVEEALKVARSRGVGATYDFLLERWSRTHVRQISTTPSPLAELMVTLAAVLGDRPRAVLDPACGTGGLLLAAGHRWSSERALELMGSDVSPVLARLARGRIGTSGLPRNVRTRIATTDTLRDDTWAAERADVVLCNPPYNARDWGHEELATDTRWTFGLPPRTESELAWVQHALAGLADGGTAVLLLPPGVAKRRAGRRIRAGLLRTGALRAVIALPAGSAPPHAVGLHLWLLRKPAADAHPLKTLLLVDAAETEEGTGTKDGRDPVDWDALTHSLPAVVRAHEAGESRDVSPVRSAAVPVVGLLDEQVDLTPARHVPAVRGSAARRARRSWEEFSSALSRLAEVSSALAALRELEEAGVQPPTTSIDELLRAGALELHGGQTLPRDAVHQGPRPRGAVPVLTVNDLIRRTEPTGWLGPHQVTAFEEHITLTAPLDVVVVGASQVFDAWVEQTAPTALVPQILALRPDPGLLDPWFLAGCLRSPGNARQAGSHSTHASRVDVRRLRVPRLSLAEQRRYGEAFRRIVELERMLQQANGLGRELTGALSDALAEGRLR</sequence>
<dbReference type="RefSeq" id="WP_006346615.1">
    <property type="nucleotide sequence ID" value="NZ_CP029159.1"/>
</dbReference>